<dbReference type="GO" id="GO:0019369">
    <property type="term" value="P:arachidonate metabolic process"/>
    <property type="evidence" value="ECO:0007669"/>
    <property type="project" value="TreeGrafter"/>
</dbReference>
<dbReference type="OrthoDB" id="630895at2759"/>
<accession>A0A8W8LYZ3</accession>
<proteinExistence type="predicted"/>
<evidence type="ECO:0000256" key="4">
    <source>
        <dbReference type="PROSITE-ProRule" id="PRU01161"/>
    </source>
</evidence>
<keyword evidence="3 4" id="KW-0443">Lipid metabolism</keyword>
<feature type="active site" description="Proton acceptor" evidence="4">
    <location>
        <position position="496"/>
    </location>
</feature>
<feature type="compositionally biased region" description="Polar residues" evidence="5">
    <location>
        <begin position="168"/>
        <end position="183"/>
    </location>
</feature>
<dbReference type="Proteomes" id="UP000005408">
    <property type="component" value="Unassembled WGS sequence"/>
</dbReference>
<protein>
    <recommendedName>
        <fullName evidence="6">PNPLA domain-containing protein</fullName>
    </recommendedName>
</protein>
<dbReference type="KEGG" id="crg:105333230"/>
<evidence type="ECO:0000256" key="1">
    <source>
        <dbReference type="ARBA" id="ARBA00022801"/>
    </source>
</evidence>
<dbReference type="InterPro" id="IPR016035">
    <property type="entry name" value="Acyl_Trfase/lysoPLipase"/>
</dbReference>
<evidence type="ECO:0000259" key="6">
    <source>
        <dbReference type="PROSITE" id="PS51635"/>
    </source>
</evidence>
<evidence type="ECO:0000313" key="7">
    <source>
        <dbReference type="EnsemblMetazoa" id="G30418.1:cds"/>
    </source>
</evidence>
<dbReference type="OMA" id="SRRSTHW"/>
<dbReference type="GO" id="GO:0016042">
    <property type="term" value="P:lipid catabolic process"/>
    <property type="evidence" value="ECO:0007669"/>
    <property type="project" value="UniProtKB-UniRule"/>
</dbReference>
<dbReference type="GO" id="GO:0016020">
    <property type="term" value="C:membrane"/>
    <property type="evidence" value="ECO:0007669"/>
    <property type="project" value="TreeGrafter"/>
</dbReference>
<dbReference type="InterPro" id="IPR002641">
    <property type="entry name" value="PNPLA_dom"/>
</dbReference>
<evidence type="ECO:0000256" key="5">
    <source>
        <dbReference type="SAM" id="MobiDB-lite"/>
    </source>
</evidence>
<feature type="short sequence motif" description="GXGXXG" evidence="4">
    <location>
        <begin position="319"/>
        <end position="324"/>
    </location>
</feature>
<keyword evidence="8" id="KW-1185">Reference proteome</keyword>
<dbReference type="RefSeq" id="XP_011434403.2">
    <property type="nucleotide sequence ID" value="XM_011436101.4"/>
</dbReference>
<organism evidence="7 8">
    <name type="scientific">Magallana gigas</name>
    <name type="common">Pacific oyster</name>
    <name type="synonym">Crassostrea gigas</name>
    <dbReference type="NCBI Taxonomy" id="29159"/>
    <lineage>
        <taxon>Eukaryota</taxon>
        <taxon>Metazoa</taxon>
        <taxon>Spiralia</taxon>
        <taxon>Lophotrochozoa</taxon>
        <taxon>Mollusca</taxon>
        <taxon>Bivalvia</taxon>
        <taxon>Autobranchia</taxon>
        <taxon>Pteriomorphia</taxon>
        <taxon>Ostreida</taxon>
        <taxon>Ostreoidea</taxon>
        <taxon>Ostreidae</taxon>
        <taxon>Magallana</taxon>
    </lineage>
</organism>
<dbReference type="Gene3D" id="3.40.1090.10">
    <property type="entry name" value="Cytosolic phospholipase A2 catalytic domain"/>
    <property type="match status" value="1"/>
</dbReference>
<dbReference type="PANTHER" id="PTHR24185">
    <property type="entry name" value="CALCIUM-INDEPENDENT PHOSPHOLIPASE A2-GAMMA"/>
    <property type="match status" value="1"/>
</dbReference>
<dbReference type="PANTHER" id="PTHR24185:SF1">
    <property type="entry name" value="CALCIUM-INDEPENDENT PHOSPHOLIPASE A2-GAMMA"/>
    <property type="match status" value="1"/>
</dbReference>
<evidence type="ECO:0000256" key="2">
    <source>
        <dbReference type="ARBA" id="ARBA00022963"/>
    </source>
</evidence>
<dbReference type="InterPro" id="IPR045217">
    <property type="entry name" value="PNPLA8-like"/>
</dbReference>
<feature type="active site" description="Nucleophile" evidence="4">
    <location>
        <position position="353"/>
    </location>
</feature>
<dbReference type="PROSITE" id="PS51635">
    <property type="entry name" value="PNPLA"/>
    <property type="match status" value="1"/>
</dbReference>
<sequence length="654" mass="74495">MSALRASCASQRILESTVGGPLSYKYLHQSIETSQLGQHKTGNPKTVKKFHFSPTQNKKADLLDRIIPSNLKDKLKDAYDGVSEAVIRTPDFVKGYVQYVSVSSLSIKEKFHKKTEAKKSKDIDIGIEDEASAISKDFPTQIAESSVLSFYNPTAEPEPRYRPIPLSKSENAQNQNENATVEKSQVQDRGLWHLLDRFWATSAKEPTPTVEVKKKMIIRKDYVSRSAISKKTLEHVNLISRAESPDSKLRRLEDFCHHLMLYPDERQTAMKHGLLSVLLKMQLNTSSELTQSEISQALSLIGYVQPPRGRGVNILTIDGGGTKGLVALQTLREIERHCGKPIYKLFDYVCGVSTGSLILAILFLFRRSITECEELYIECSRQMFTQNRTRGYSQLVLDHSFYDVELFERILREKMGDKFLSDFSEDSLCPKYSALSTLSNISQLQSYMFRTYNLPPGVYSMYPGSCKHRVWECIRASSAAPGFYKPFVLDEYIHQDGGIMHNNPACVAIHECKLLWPDEPIQSVISLGNGRYEPNIELMSSLPSAKKQIDNIIDSATNTENVHMTLQDLLPPATYYRFNPYMSDNIMLNEIKPEKIKQMQKDARMYIRKNEHKLVAACNQLMLPRKQTQRLADWSRRQKLMRSNKKAGIFGGKK</sequence>
<evidence type="ECO:0000313" key="8">
    <source>
        <dbReference type="Proteomes" id="UP000005408"/>
    </source>
</evidence>
<keyword evidence="2 4" id="KW-0442">Lipid degradation</keyword>
<dbReference type="EnsemblMetazoa" id="G30418.1">
    <property type="protein sequence ID" value="G30418.1:cds"/>
    <property type="gene ID" value="G30418"/>
</dbReference>
<feature type="domain" description="PNPLA" evidence="6">
    <location>
        <begin position="315"/>
        <end position="509"/>
    </location>
</feature>
<dbReference type="Pfam" id="PF01734">
    <property type="entry name" value="Patatin"/>
    <property type="match status" value="1"/>
</dbReference>
<keyword evidence="1 4" id="KW-0378">Hydrolase</keyword>
<feature type="short sequence motif" description="DGA/G" evidence="4">
    <location>
        <begin position="496"/>
        <end position="498"/>
    </location>
</feature>
<feature type="region of interest" description="Disordered" evidence="5">
    <location>
        <begin position="153"/>
        <end position="183"/>
    </location>
</feature>
<reference evidence="7" key="1">
    <citation type="submission" date="2022-08" db="UniProtKB">
        <authorList>
            <consortium name="EnsemblMetazoa"/>
        </authorList>
    </citation>
    <scope>IDENTIFICATION</scope>
    <source>
        <strain evidence="7">05x7-T-G4-1.051#20</strain>
    </source>
</reference>
<name>A0A8W8LYZ3_MAGGI</name>
<dbReference type="GO" id="GO:0047499">
    <property type="term" value="F:calcium-independent phospholipase A2 activity"/>
    <property type="evidence" value="ECO:0007669"/>
    <property type="project" value="TreeGrafter"/>
</dbReference>
<dbReference type="SUPFAM" id="SSF52151">
    <property type="entry name" value="FabD/lysophospholipase-like"/>
    <property type="match status" value="1"/>
</dbReference>
<dbReference type="GeneID" id="105333230"/>
<dbReference type="CDD" id="cd07211">
    <property type="entry name" value="Pat_PNPLA8"/>
    <property type="match status" value="1"/>
</dbReference>
<feature type="short sequence motif" description="GXSXG" evidence="4">
    <location>
        <begin position="351"/>
        <end position="355"/>
    </location>
</feature>
<evidence type="ECO:0000256" key="3">
    <source>
        <dbReference type="ARBA" id="ARBA00023098"/>
    </source>
</evidence>
<dbReference type="AlphaFoldDB" id="A0A8W8LYZ3"/>